<keyword evidence="2" id="KW-1185">Reference proteome</keyword>
<sequence>MLETAAKFENAFNRMIDDDDKFKKELEDVGGPPTFEDWEDSRLLTTFLQKFYDATTKLSSTSYVTFHLYFSVVVSIENKLNTLMSGFDPCLKAMAVKMKLKFHKYWEPIEKMNMMLLIAIVLDPRYKLTYVTWCYEKYFKLESSKVVELTEKIMDTLNTLYVEYQQLESCNASSSSQNDDLEVDQPIFNENDDLSEEYVKHMAEGQRLFTVKSLGHLSFARREIGSPYSPNSRRKEPRLDFKVSFFFFLILSKVLIWCRRVEFELPMPFDLVSEDFSVSFDTFESLDQKLLVLLRDGRKLLGILRSFDQFANAVLEGACERVIVGDLYCDIPLGLYVIRGENVVLIGELDLEREELPANMTCVSAAEIKRAQKAERDATDLKGSMRKRMEFLDLD</sequence>
<reference evidence="1 2" key="1">
    <citation type="journal article" date="2022" name="Hortic Res">
        <title>A haplotype resolved chromosomal level avocado genome allows analysis of novel avocado genes.</title>
        <authorList>
            <person name="Nath O."/>
            <person name="Fletcher S.J."/>
            <person name="Hayward A."/>
            <person name="Shaw L.M."/>
            <person name="Masouleh A.K."/>
            <person name="Furtado A."/>
            <person name="Henry R.J."/>
            <person name="Mitter N."/>
        </authorList>
    </citation>
    <scope>NUCLEOTIDE SEQUENCE [LARGE SCALE GENOMIC DNA]</scope>
    <source>
        <strain evidence="2">cv. Hass</strain>
    </source>
</reference>
<dbReference type="EMBL" id="CM056811">
    <property type="protein sequence ID" value="KAJ8635847.1"/>
    <property type="molecule type" value="Genomic_DNA"/>
</dbReference>
<comment type="caution">
    <text evidence="1">The sequence shown here is derived from an EMBL/GenBank/DDBJ whole genome shotgun (WGS) entry which is preliminary data.</text>
</comment>
<accession>A0ACC2LQY7</accession>
<gene>
    <name evidence="1" type="ORF">MRB53_010114</name>
</gene>
<dbReference type="Proteomes" id="UP001234297">
    <property type="component" value="Chromosome 3"/>
</dbReference>
<organism evidence="1 2">
    <name type="scientific">Persea americana</name>
    <name type="common">Avocado</name>
    <dbReference type="NCBI Taxonomy" id="3435"/>
    <lineage>
        <taxon>Eukaryota</taxon>
        <taxon>Viridiplantae</taxon>
        <taxon>Streptophyta</taxon>
        <taxon>Embryophyta</taxon>
        <taxon>Tracheophyta</taxon>
        <taxon>Spermatophyta</taxon>
        <taxon>Magnoliopsida</taxon>
        <taxon>Magnoliidae</taxon>
        <taxon>Laurales</taxon>
        <taxon>Lauraceae</taxon>
        <taxon>Persea</taxon>
    </lineage>
</organism>
<name>A0ACC2LQY7_PERAE</name>
<proteinExistence type="predicted"/>
<evidence type="ECO:0000313" key="1">
    <source>
        <dbReference type="EMBL" id="KAJ8635847.1"/>
    </source>
</evidence>
<protein>
    <submittedName>
        <fullName evidence="1">Uncharacterized protein</fullName>
    </submittedName>
</protein>
<evidence type="ECO:0000313" key="2">
    <source>
        <dbReference type="Proteomes" id="UP001234297"/>
    </source>
</evidence>